<dbReference type="InterPro" id="IPR007811">
    <property type="entry name" value="RPC4"/>
</dbReference>
<keyword evidence="7" id="KW-1185">Reference proteome</keyword>
<evidence type="ECO:0000256" key="4">
    <source>
        <dbReference type="ARBA" id="ARBA00023242"/>
    </source>
</evidence>
<feature type="region of interest" description="Disordered" evidence="5">
    <location>
        <begin position="1"/>
        <end position="101"/>
    </location>
</feature>
<organism evidence="6 7">
    <name type="scientific">Sinanodonta woodiana</name>
    <name type="common">Chinese pond mussel</name>
    <name type="synonym">Anodonta woodiana</name>
    <dbReference type="NCBI Taxonomy" id="1069815"/>
    <lineage>
        <taxon>Eukaryota</taxon>
        <taxon>Metazoa</taxon>
        <taxon>Spiralia</taxon>
        <taxon>Lophotrochozoa</taxon>
        <taxon>Mollusca</taxon>
        <taxon>Bivalvia</taxon>
        <taxon>Autobranchia</taxon>
        <taxon>Heteroconchia</taxon>
        <taxon>Palaeoheterodonta</taxon>
        <taxon>Unionida</taxon>
        <taxon>Unionoidea</taxon>
        <taxon>Unionidae</taxon>
        <taxon>Unioninae</taxon>
        <taxon>Sinanodonta</taxon>
    </lineage>
</organism>
<dbReference type="PANTHER" id="PTHR13408:SF0">
    <property type="entry name" value="DNA-DIRECTED RNA POLYMERASE III SUBUNIT RPC4"/>
    <property type="match status" value="1"/>
</dbReference>
<protein>
    <recommendedName>
        <fullName evidence="8">DNA-directed RNA polymerase III subunit RPC4</fullName>
    </recommendedName>
</protein>
<keyword evidence="4" id="KW-0539">Nucleus</keyword>
<evidence type="ECO:0000313" key="7">
    <source>
        <dbReference type="Proteomes" id="UP001634394"/>
    </source>
</evidence>
<reference evidence="6 7" key="1">
    <citation type="submission" date="2024-11" db="EMBL/GenBank/DDBJ databases">
        <title>Chromosome-level genome assembly of the freshwater bivalve Anodonta woodiana.</title>
        <authorList>
            <person name="Chen X."/>
        </authorList>
    </citation>
    <scope>NUCLEOTIDE SEQUENCE [LARGE SCALE GENOMIC DNA]</scope>
    <source>
        <strain evidence="6">MN2024</strain>
        <tissue evidence="6">Gills</tissue>
    </source>
</reference>
<evidence type="ECO:0000256" key="5">
    <source>
        <dbReference type="SAM" id="MobiDB-lite"/>
    </source>
</evidence>
<dbReference type="Pfam" id="PF05132">
    <property type="entry name" value="RNA_pol_Rpc4"/>
    <property type="match status" value="1"/>
</dbReference>
<keyword evidence="2" id="KW-0240">DNA-directed RNA polymerase</keyword>
<comment type="caution">
    <text evidence="6">The sequence shown here is derived from an EMBL/GenBank/DDBJ whole genome shotgun (WGS) entry which is preliminary data.</text>
</comment>
<feature type="region of interest" description="Disordered" evidence="5">
    <location>
        <begin position="113"/>
        <end position="151"/>
    </location>
</feature>
<comment type="subcellular location">
    <subcellularLocation>
        <location evidence="1">Nucleus</location>
    </subcellularLocation>
</comment>
<dbReference type="Proteomes" id="UP001634394">
    <property type="component" value="Unassembled WGS sequence"/>
</dbReference>
<dbReference type="EMBL" id="JBJQND010000005">
    <property type="protein sequence ID" value="KAL3875730.1"/>
    <property type="molecule type" value="Genomic_DNA"/>
</dbReference>
<dbReference type="PANTHER" id="PTHR13408">
    <property type="entry name" value="DNA-DIRECTED RNA POLYMERASE III"/>
    <property type="match status" value="1"/>
</dbReference>
<evidence type="ECO:0000256" key="3">
    <source>
        <dbReference type="ARBA" id="ARBA00023163"/>
    </source>
</evidence>
<dbReference type="GO" id="GO:0005634">
    <property type="term" value="C:nucleus"/>
    <property type="evidence" value="ECO:0007669"/>
    <property type="project" value="UniProtKB-SubCell"/>
</dbReference>
<sequence length="384" mass="41878">MASGEDRVSSQLPRGLIGRKGVPTMKGARLPSLRGPRDLTLGGIPKKVFTPIIPARREKSKESPLEEQTIKADEKSRYKDEKRVFNHAGDRGRGRGRGRGREANLIQSHSIFEQGPGGRLLPKGNSNAPYEPFERGSSGGSSITRPSVFKKEKTDTETKHVLDELLKDDFIDFGSSHLEDAELQPVQLPLAAVKSEAEFTQVKIKVETEMDVDSGKVVVKEEKDVALDKHRTPVNSIKSPTCADLFASPHKTDVGELLFIQLPDVMPGVPAAQGDEGDAGTRPHKSADKSKQKDEEDVRKKLSTCSLAGFGEGPVGKLVIRKSGRTQLILGNTVLDVSMGTPCGFLQDLASVRVHEASGEMIVLGHIKHRLLCVPDFENLLQMT</sequence>
<gene>
    <name evidence="6" type="ORF">ACJMK2_033652</name>
</gene>
<evidence type="ECO:0000256" key="1">
    <source>
        <dbReference type="ARBA" id="ARBA00004123"/>
    </source>
</evidence>
<evidence type="ECO:0008006" key="8">
    <source>
        <dbReference type="Google" id="ProtNLM"/>
    </source>
</evidence>
<accession>A0ABD3WQD1</accession>
<dbReference type="AlphaFoldDB" id="A0ABD3WQD1"/>
<feature type="compositionally biased region" description="Basic and acidic residues" evidence="5">
    <location>
        <begin position="279"/>
        <end position="299"/>
    </location>
</feature>
<evidence type="ECO:0000313" key="6">
    <source>
        <dbReference type="EMBL" id="KAL3875730.1"/>
    </source>
</evidence>
<evidence type="ECO:0000256" key="2">
    <source>
        <dbReference type="ARBA" id="ARBA00022478"/>
    </source>
</evidence>
<feature type="region of interest" description="Disordered" evidence="5">
    <location>
        <begin position="269"/>
        <end position="299"/>
    </location>
</feature>
<dbReference type="GO" id="GO:0000428">
    <property type="term" value="C:DNA-directed RNA polymerase complex"/>
    <property type="evidence" value="ECO:0007669"/>
    <property type="project" value="UniProtKB-KW"/>
</dbReference>
<name>A0ABD3WQD1_SINWO</name>
<proteinExistence type="predicted"/>
<keyword evidence="3" id="KW-0804">Transcription</keyword>
<feature type="compositionally biased region" description="Basic and acidic residues" evidence="5">
    <location>
        <begin position="55"/>
        <end position="93"/>
    </location>
</feature>